<dbReference type="RefSeq" id="WP_114308850.1">
    <property type="nucleotide sequence ID" value="NZ_QPJO01000002.1"/>
</dbReference>
<dbReference type="AlphaFoldDB" id="A0A368ZG45"/>
<protein>
    <submittedName>
        <fullName evidence="1">Uncharacterized protein DUF4920</fullName>
    </submittedName>
</protein>
<evidence type="ECO:0000313" key="2">
    <source>
        <dbReference type="Proteomes" id="UP000253436"/>
    </source>
</evidence>
<evidence type="ECO:0000313" key="1">
    <source>
        <dbReference type="EMBL" id="RCW92170.1"/>
    </source>
</evidence>
<keyword evidence="2" id="KW-1185">Reference proteome</keyword>
<dbReference type="InterPro" id="IPR032577">
    <property type="entry name" value="DUF4920"/>
</dbReference>
<organism evidence="1 2">
    <name type="scientific">Winogradskyella arenosi</name>
    <dbReference type="NCBI Taxonomy" id="533325"/>
    <lineage>
        <taxon>Bacteria</taxon>
        <taxon>Pseudomonadati</taxon>
        <taxon>Bacteroidota</taxon>
        <taxon>Flavobacteriia</taxon>
        <taxon>Flavobacteriales</taxon>
        <taxon>Flavobacteriaceae</taxon>
        <taxon>Winogradskyella</taxon>
    </lineage>
</organism>
<dbReference type="PROSITE" id="PS51257">
    <property type="entry name" value="PROKAR_LIPOPROTEIN"/>
    <property type="match status" value="1"/>
</dbReference>
<comment type="caution">
    <text evidence="1">The sequence shown here is derived from an EMBL/GenBank/DDBJ whole genome shotgun (WGS) entry which is preliminary data.</text>
</comment>
<name>A0A368ZG45_9FLAO</name>
<dbReference type="Pfam" id="PF16267">
    <property type="entry name" value="DUF4920"/>
    <property type="match status" value="1"/>
</dbReference>
<dbReference type="Proteomes" id="UP000253436">
    <property type="component" value="Unassembled WGS sequence"/>
</dbReference>
<reference evidence="1 2" key="1">
    <citation type="submission" date="2018-07" db="EMBL/GenBank/DDBJ databases">
        <title>Genomic Encyclopedia of Type Strains, Phase III (KMG-III): the genomes of soil and plant-associated and newly described type strains.</title>
        <authorList>
            <person name="Whitman W."/>
        </authorList>
    </citation>
    <scope>NUCLEOTIDE SEQUENCE [LARGE SCALE GENOMIC DNA]</scope>
    <source>
        <strain evidence="1 2">CECT 7958</strain>
    </source>
</reference>
<gene>
    <name evidence="1" type="ORF">DFQ08_102193</name>
</gene>
<dbReference type="OrthoDB" id="129527at2"/>
<proteinExistence type="predicted"/>
<accession>A0A368ZG45</accession>
<sequence length="168" mass="18580">MKKTILLFAITASLFSCKNETKTAETAPIETTTPEIAYASFGKDINDTDALSAERMMVHYKNLKVGDTVNAKMKGKILEVCSSKGCWMTLDLEGDAPVMVKFKDYGFFMPLNAEGDVVVNGKAFVTETPVDELKHYAEDAGKSEEEIAAITEPKFEYRFEADGVLLKE</sequence>
<dbReference type="EMBL" id="QPJO01000002">
    <property type="protein sequence ID" value="RCW92170.1"/>
    <property type="molecule type" value="Genomic_DNA"/>
</dbReference>